<evidence type="ECO:0000256" key="1">
    <source>
        <dbReference type="SAM" id="MobiDB-lite"/>
    </source>
</evidence>
<sequence>MGGKNEITEGHTGVNAKDIKTTPTERNPLDFIESLDTERRIVHGRLLLDLFNRVTGAEPVMWGPTMIGYGQIHYKYATGREGDWFKLGFSPRKAKLSLYGLTESPESQALLPSLGKHTLGASCLYVNKPEDIDLEVLEELIRLAWNAEVGGGH</sequence>
<dbReference type="Pfam" id="PF08818">
    <property type="entry name" value="DUF1801"/>
    <property type="match status" value="1"/>
</dbReference>
<gene>
    <name evidence="3" type="ORF">F8O05_05715</name>
</gene>
<protein>
    <submittedName>
        <fullName evidence="3">DUF1801 domain-containing protein</fullName>
    </submittedName>
</protein>
<dbReference type="RefSeq" id="WP_158051803.1">
    <property type="nucleotide sequence ID" value="NZ_WBKB01000003.1"/>
</dbReference>
<reference evidence="3 4" key="1">
    <citation type="submission" date="2019-09" db="EMBL/GenBank/DDBJ databases">
        <title>Phylogeny of genus Pseudoclavibacter and closely related genus.</title>
        <authorList>
            <person name="Li Y."/>
        </authorList>
    </citation>
    <scope>NUCLEOTIDE SEQUENCE [LARGE SCALE GENOMIC DNA]</scope>
    <source>
        <strain evidence="3 4">KCTC 13959</strain>
    </source>
</reference>
<dbReference type="EMBL" id="WBKB01000003">
    <property type="protein sequence ID" value="KAB1643387.1"/>
    <property type="molecule type" value="Genomic_DNA"/>
</dbReference>
<evidence type="ECO:0000313" key="3">
    <source>
        <dbReference type="EMBL" id="KAB1643387.1"/>
    </source>
</evidence>
<evidence type="ECO:0000259" key="2">
    <source>
        <dbReference type="Pfam" id="PF08818"/>
    </source>
</evidence>
<feature type="domain" description="YdhG-like" evidence="2">
    <location>
        <begin position="47"/>
        <end position="144"/>
    </location>
</feature>
<accession>A0A7J5BBA7</accession>
<proteinExistence type="predicted"/>
<comment type="caution">
    <text evidence="3">The sequence shown here is derived from an EMBL/GenBank/DDBJ whole genome shotgun (WGS) entry which is preliminary data.</text>
</comment>
<dbReference type="AlphaFoldDB" id="A0A7J5BBA7"/>
<name>A0A7J5BBA7_9MICO</name>
<dbReference type="InterPro" id="IPR014922">
    <property type="entry name" value="YdhG-like"/>
</dbReference>
<keyword evidence="4" id="KW-1185">Reference proteome</keyword>
<dbReference type="OrthoDB" id="5951444at2"/>
<feature type="region of interest" description="Disordered" evidence="1">
    <location>
        <begin position="1"/>
        <end position="23"/>
    </location>
</feature>
<dbReference type="Proteomes" id="UP000433493">
    <property type="component" value="Unassembled WGS sequence"/>
</dbReference>
<evidence type="ECO:0000313" key="4">
    <source>
        <dbReference type="Proteomes" id="UP000433493"/>
    </source>
</evidence>
<organism evidence="3 4">
    <name type="scientific">Gulosibacter chungangensis</name>
    <dbReference type="NCBI Taxonomy" id="979746"/>
    <lineage>
        <taxon>Bacteria</taxon>
        <taxon>Bacillati</taxon>
        <taxon>Actinomycetota</taxon>
        <taxon>Actinomycetes</taxon>
        <taxon>Micrococcales</taxon>
        <taxon>Microbacteriaceae</taxon>
        <taxon>Gulosibacter</taxon>
    </lineage>
</organism>